<dbReference type="InterPro" id="IPR036098">
    <property type="entry name" value="Thymidylate_synthase_ThyX_sf"/>
</dbReference>
<dbReference type="InterPro" id="IPR003669">
    <property type="entry name" value="Thymidylate_synthase_ThyX"/>
</dbReference>
<evidence type="ECO:0000313" key="3">
    <source>
        <dbReference type="Proteomes" id="UP000245720"/>
    </source>
</evidence>
<accession>A0A315XVP6</accession>
<dbReference type="GO" id="GO:0050797">
    <property type="term" value="F:thymidylate synthase (FAD) activity"/>
    <property type="evidence" value="ECO:0007669"/>
    <property type="project" value="UniProtKB-UniRule"/>
</dbReference>
<dbReference type="PANTHER" id="PTHR34934:SF1">
    <property type="entry name" value="FLAVIN-DEPENDENT THYMIDYLATE SYNTHASE"/>
    <property type="match status" value="1"/>
</dbReference>
<name>A0A315XVP6_RUMFL</name>
<dbReference type="Pfam" id="PF02511">
    <property type="entry name" value="Thy1"/>
    <property type="match status" value="1"/>
</dbReference>
<comment type="caution">
    <text evidence="2">The sequence shown here is derived from an EMBL/GenBank/DDBJ whole genome shotgun (WGS) entry which is preliminary data.</text>
</comment>
<evidence type="ECO:0000256" key="1">
    <source>
        <dbReference type="NCBIfam" id="TIGR02170"/>
    </source>
</evidence>
<dbReference type="NCBIfam" id="TIGR02170">
    <property type="entry name" value="thyX"/>
    <property type="match status" value="1"/>
</dbReference>
<dbReference type="RefSeq" id="WP_109727822.1">
    <property type="nucleotide sequence ID" value="NZ_QGDI01000015.1"/>
</dbReference>
<evidence type="ECO:0000313" key="2">
    <source>
        <dbReference type="EMBL" id="PWJ10257.1"/>
    </source>
</evidence>
<dbReference type="CDD" id="cd20175">
    <property type="entry name" value="ThyX"/>
    <property type="match status" value="1"/>
</dbReference>
<protein>
    <recommendedName>
        <fullName evidence="1">FAD-dependent thymidylate synthase</fullName>
        <ecNumber evidence="1">2.1.1.148</ecNumber>
    </recommendedName>
</protein>
<dbReference type="GO" id="GO:0006231">
    <property type="term" value="P:dTMP biosynthetic process"/>
    <property type="evidence" value="ECO:0007669"/>
    <property type="project" value="UniProtKB-UniRule"/>
</dbReference>
<dbReference type="EC" id="2.1.1.148" evidence="1"/>
<dbReference type="GO" id="GO:0070402">
    <property type="term" value="F:NADPH binding"/>
    <property type="evidence" value="ECO:0007669"/>
    <property type="project" value="TreeGrafter"/>
</dbReference>
<dbReference type="SUPFAM" id="SSF69796">
    <property type="entry name" value="Thymidylate synthase-complementing protein Thy1"/>
    <property type="match status" value="1"/>
</dbReference>
<sequence length="208" mass="24116">MRIIEPYVTLESKITQKEALDLIESAGRVCYKSEDKINGDSAEKFIKGILSRGHESVIEHVSITVRVVCDRGVTHEIVRHRIASYSQESTRYCNYTSDKFSKEITVIRPIFWNKGSSQFNAWQKGMEECEKAYFSLINAGASPQEARSVLPNSLKTEIFITMNFREWRHFFSLRCSKAAHPQMQQIANMIFDLFKEKYPLFIQDIMVD</sequence>
<reference evidence="2 3" key="1">
    <citation type="submission" date="2018-05" db="EMBL/GenBank/DDBJ databases">
        <title>The Hungate 1000. A catalogue of reference genomes from the rumen microbiome.</title>
        <authorList>
            <person name="Kelly W."/>
        </authorList>
    </citation>
    <scope>NUCLEOTIDE SEQUENCE [LARGE SCALE GENOMIC DNA]</scope>
    <source>
        <strain evidence="2 3">SAb67</strain>
    </source>
</reference>
<dbReference type="GO" id="GO:0050660">
    <property type="term" value="F:flavin adenine dinucleotide binding"/>
    <property type="evidence" value="ECO:0007669"/>
    <property type="project" value="UniProtKB-UniRule"/>
</dbReference>
<gene>
    <name evidence="2" type="ORF">IE37_03147</name>
</gene>
<dbReference type="PROSITE" id="PS51331">
    <property type="entry name" value="THYX"/>
    <property type="match status" value="1"/>
</dbReference>
<dbReference type="Gene3D" id="3.30.1360.170">
    <property type="match status" value="1"/>
</dbReference>
<organism evidence="2 3">
    <name type="scientific">Ruminococcus flavefaciens</name>
    <dbReference type="NCBI Taxonomy" id="1265"/>
    <lineage>
        <taxon>Bacteria</taxon>
        <taxon>Bacillati</taxon>
        <taxon>Bacillota</taxon>
        <taxon>Clostridia</taxon>
        <taxon>Eubacteriales</taxon>
        <taxon>Oscillospiraceae</taxon>
        <taxon>Ruminococcus</taxon>
    </lineage>
</organism>
<dbReference type="OrthoDB" id="9780625at2"/>
<proteinExistence type="predicted"/>
<dbReference type="PANTHER" id="PTHR34934">
    <property type="entry name" value="FLAVIN-DEPENDENT THYMIDYLATE SYNTHASE"/>
    <property type="match status" value="1"/>
</dbReference>
<dbReference type="AlphaFoldDB" id="A0A315XVP6"/>
<dbReference type="GO" id="GO:0004799">
    <property type="term" value="F:thymidylate synthase activity"/>
    <property type="evidence" value="ECO:0007669"/>
    <property type="project" value="TreeGrafter"/>
</dbReference>
<dbReference type="EMBL" id="QGDI01000015">
    <property type="protein sequence ID" value="PWJ10257.1"/>
    <property type="molecule type" value="Genomic_DNA"/>
</dbReference>
<dbReference type="Proteomes" id="UP000245720">
    <property type="component" value="Unassembled WGS sequence"/>
</dbReference>